<evidence type="ECO:0000313" key="1">
    <source>
        <dbReference type="EMBL" id="HFC03521.1"/>
    </source>
</evidence>
<accession>A0A7V2WLQ1</accession>
<dbReference type="Gene3D" id="1.10.510.10">
    <property type="entry name" value="Transferase(Phosphotransferase) domain 1"/>
    <property type="match status" value="1"/>
</dbReference>
<gene>
    <name evidence="1" type="ORF">ENJ74_01490</name>
</gene>
<dbReference type="EMBL" id="DRNO01000101">
    <property type="protein sequence ID" value="HFC03521.1"/>
    <property type="molecule type" value="Genomic_DNA"/>
</dbReference>
<dbReference type="SUPFAM" id="SSF56112">
    <property type="entry name" value="Protein kinase-like (PK-like)"/>
    <property type="match status" value="1"/>
</dbReference>
<dbReference type="Proteomes" id="UP000885722">
    <property type="component" value="Unassembled WGS sequence"/>
</dbReference>
<sequence>MRWKVGYLSPGDLWIFPEGENERLYDLCRSHPTIRQSFAELVVDGEFVLKKIRYQKFADHLRKTFRSQAKREALSARALAELGIRTPRIYGYGFNLSPVGPYESVLLMEYFPNIGTLREVFREEPDPSVREILLKKLGRDLQRMVEARIYHKDAHLGNILVTPDYDLIWIDNDLAPIKGPDESKRLLKKFRATPLLDEEEKSAFLPDHLPG</sequence>
<protein>
    <submittedName>
        <fullName evidence="1">Uncharacterized protein</fullName>
    </submittedName>
</protein>
<comment type="caution">
    <text evidence="1">The sequence shown here is derived from an EMBL/GenBank/DDBJ whole genome shotgun (WGS) entry which is preliminary data.</text>
</comment>
<proteinExistence type="predicted"/>
<dbReference type="InterPro" id="IPR011009">
    <property type="entry name" value="Kinase-like_dom_sf"/>
</dbReference>
<name>A0A7V2WLQ1_9BACT</name>
<dbReference type="AlphaFoldDB" id="A0A7V2WLQ1"/>
<dbReference type="Pfam" id="PF06293">
    <property type="entry name" value="Kdo"/>
    <property type="match status" value="1"/>
</dbReference>
<reference evidence="1" key="1">
    <citation type="journal article" date="2020" name="mSystems">
        <title>Genome- and Community-Level Interaction Insights into Carbon Utilization and Element Cycling Functions of Hydrothermarchaeota in Hydrothermal Sediment.</title>
        <authorList>
            <person name="Zhou Z."/>
            <person name="Liu Y."/>
            <person name="Xu W."/>
            <person name="Pan J."/>
            <person name="Luo Z.H."/>
            <person name="Li M."/>
        </authorList>
    </citation>
    <scope>NUCLEOTIDE SEQUENCE [LARGE SCALE GENOMIC DNA]</scope>
    <source>
        <strain evidence="1">HyVt-513</strain>
    </source>
</reference>
<organism evidence="1">
    <name type="scientific">Nitratifractor salsuginis</name>
    <dbReference type="NCBI Taxonomy" id="269261"/>
    <lineage>
        <taxon>Bacteria</taxon>
        <taxon>Pseudomonadati</taxon>
        <taxon>Campylobacterota</taxon>
        <taxon>Epsilonproteobacteria</taxon>
        <taxon>Campylobacterales</taxon>
        <taxon>Sulfurovaceae</taxon>
        <taxon>Nitratifractor</taxon>
    </lineage>
</organism>